<dbReference type="EMBL" id="VCGU01000458">
    <property type="protein sequence ID" value="TRY63907.1"/>
    <property type="molecule type" value="Genomic_DNA"/>
</dbReference>
<keyword evidence="4 10" id="KW-0863">Zinc-finger</keyword>
<feature type="domain" description="C2H2-type" evidence="11">
    <location>
        <begin position="510"/>
        <end position="537"/>
    </location>
</feature>
<dbReference type="Proteomes" id="UP000318571">
    <property type="component" value="Chromosome 10"/>
</dbReference>
<dbReference type="PANTHER" id="PTHR24404">
    <property type="entry name" value="ZINC FINGER PROTEIN"/>
    <property type="match status" value="1"/>
</dbReference>
<organism evidence="12 13">
    <name type="scientific">Tigriopus californicus</name>
    <name type="common">Marine copepod</name>
    <dbReference type="NCBI Taxonomy" id="6832"/>
    <lineage>
        <taxon>Eukaryota</taxon>
        <taxon>Metazoa</taxon>
        <taxon>Ecdysozoa</taxon>
        <taxon>Arthropoda</taxon>
        <taxon>Crustacea</taxon>
        <taxon>Multicrustacea</taxon>
        <taxon>Hexanauplia</taxon>
        <taxon>Copepoda</taxon>
        <taxon>Harpacticoida</taxon>
        <taxon>Harpacticidae</taxon>
        <taxon>Tigriopus</taxon>
    </lineage>
</organism>
<dbReference type="STRING" id="6832.A0A553NEN3"/>
<dbReference type="SMART" id="SM00355">
    <property type="entry name" value="ZnF_C2H2"/>
    <property type="match status" value="9"/>
</dbReference>
<dbReference type="SUPFAM" id="SSF57667">
    <property type="entry name" value="beta-beta-alpha zinc fingers"/>
    <property type="match status" value="3"/>
</dbReference>
<dbReference type="Pfam" id="PF00096">
    <property type="entry name" value="zf-C2H2"/>
    <property type="match status" value="3"/>
</dbReference>
<dbReference type="GO" id="GO:0008270">
    <property type="term" value="F:zinc ion binding"/>
    <property type="evidence" value="ECO:0007669"/>
    <property type="project" value="UniProtKB-KW"/>
</dbReference>
<feature type="domain" description="C2H2-type" evidence="11">
    <location>
        <begin position="482"/>
        <end position="509"/>
    </location>
</feature>
<proteinExistence type="predicted"/>
<evidence type="ECO:0000256" key="9">
    <source>
        <dbReference type="ARBA" id="ARBA00023242"/>
    </source>
</evidence>
<evidence type="ECO:0000313" key="12">
    <source>
        <dbReference type="EMBL" id="TRY63907.1"/>
    </source>
</evidence>
<dbReference type="PROSITE" id="PS00028">
    <property type="entry name" value="ZINC_FINGER_C2H2_1"/>
    <property type="match status" value="6"/>
</dbReference>
<gene>
    <name evidence="12" type="ORF">TCAL_11843</name>
</gene>
<feature type="domain" description="C2H2-type" evidence="11">
    <location>
        <begin position="579"/>
        <end position="602"/>
    </location>
</feature>
<accession>A0A553NEN3</accession>
<name>A0A553NEN3_TIGCA</name>
<keyword evidence="5" id="KW-0862">Zinc</keyword>
<evidence type="ECO:0000256" key="2">
    <source>
        <dbReference type="ARBA" id="ARBA00022723"/>
    </source>
</evidence>
<keyword evidence="9" id="KW-0539">Nucleus</keyword>
<dbReference type="Gene3D" id="3.30.160.60">
    <property type="entry name" value="Classic Zinc Finger"/>
    <property type="match status" value="3"/>
</dbReference>
<keyword evidence="7" id="KW-0238">DNA-binding</keyword>
<dbReference type="GO" id="GO:0005634">
    <property type="term" value="C:nucleus"/>
    <property type="evidence" value="ECO:0007669"/>
    <property type="project" value="UniProtKB-SubCell"/>
</dbReference>
<evidence type="ECO:0000256" key="8">
    <source>
        <dbReference type="ARBA" id="ARBA00023163"/>
    </source>
</evidence>
<dbReference type="OMA" id="NTECGED"/>
<reference evidence="12 13" key="1">
    <citation type="journal article" date="2018" name="Nat. Ecol. Evol.">
        <title>Genomic signatures of mitonuclear coevolution across populations of Tigriopus californicus.</title>
        <authorList>
            <person name="Barreto F.S."/>
            <person name="Watson E.T."/>
            <person name="Lima T.G."/>
            <person name="Willett C.S."/>
            <person name="Edmands S."/>
            <person name="Li W."/>
            <person name="Burton R.S."/>
        </authorList>
    </citation>
    <scope>NUCLEOTIDE SEQUENCE [LARGE SCALE GENOMIC DNA]</scope>
    <source>
        <strain evidence="12 13">San Diego</strain>
    </source>
</reference>
<dbReference type="GO" id="GO:0006357">
    <property type="term" value="P:regulation of transcription by RNA polymerase II"/>
    <property type="evidence" value="ECO:0007669"/>
    <property type="project" value="TreeGrafter"/>
</dbReference>
<protein>
    <recommendedName>
        <fullName evidence="11">C2H2-type domain-containing protein</fullName>
    </recommendedName>
</protein>
<evidence type="ECO:0000256" key="5">
    <source>
        <dbReference type="ARBA" id="ARBA00022833"/>
    </source>
</evidence>
<dbReference type="InterPro" id="IPR050589">
    <property type="entry name" value="Ikaros_C2H2-ZF"/>
</dbReference>
<dbReference type="InterPro" id="IPR013087">
    <property type="entry name" value="Znf_C2H2_type"/>
</dbReference>
<evidence type="ECO:0000256" key="7">
    <source>
        <dbReference type="ARBA" id="ARBA00023125"/>
    </source>
</evidence>
<feature type="domain" description="C2H2-type" evidence="11">
    <location>
        <begin position="392"/>
        <end position="420"/>
    </location>
</feature>
<comment type="subcellular location">
    <subcellularLocation>
        <location evidence="1">Nucleus</location>
    </subcellularLocation>
</comment>
<evidence type="ECO:0000256" key="3">
    <source>
        <dbReference type="ARBA" id="ARBA00022737"/>
    </source>
</evidence>
<dbReference type="InterPro" id="IPR036236">
    <property type="entry name" value="Znf_C2H2_sf"/>
</dbReference>
<evidence type="ECO:0000256" key="4">
    <source>
        <dbReference type="ARBA" id="ARBA00022771"/>
    </source>
</evidence>
<dbReference type="PANTHER" id="PTHR24404:SF110">
    <property type="entry name" value="C2H2-TYPE DOMAIN-CONTAINING PROTEIN"/>
    <property type="match status" value="1"/>
</dbReference>
<keyword evidence="8" id="KW-0804">Transcription</keyword>
<dbReference type="AlphaFoldDB" id="A0A553NEN3"/>
<evidence type="ECO:0000256" key="6">
    <source>
        <dbReference type="ARBA" id="ARBA00023015"/>
    </source>
</evidence>
<evidence type="ECO:0000256" key="10">
    <source>
        <dbReference type="PROSITE-ProRule" id="PRU00042"/>
    </source>
</evidence>
<evidence type="ECO:0000313" key="13">
    <source>
        <dbReference type="Proteomes" id="UP000318571"/>
    </source>
</evidence>
<evidence type="ECO:0000259" key="11">
    <source>
        <dbReference type="PROSITE" id="PS50157"/>
    </source>
</evidence>
<dbReference type="FunFam" id="3.30.160.60:FF:000325">
    <property type="entry name" value="ZFP90 zinc finger protein"/>
    <property type="match status" value="1"/>
</dbReference>
<dbReference type="PROSITE" id="PS50157">
    <property type="entry name" value="ZINC_FINGER_C2H2_2"/>
    <property type="match status" value="5"/>
</dbReference>
<sequence length="685" mass="78744">MDPLPLLLQRLSVPEKSLNLLHLVVQDWLVFQRDRFDYFDEEGNPYTSQVFLIEVSTGRYIHRAQGQKVDYGTTSDVDLLESKLIKAFRDSRACQGFPIQNVFDASETSQVLDFPYKRRVSNGCQFIFSCPVATPNSELTVHPDRSSLDDPGQQNSACVPCQVAWQGLTTNFPTTNGQNGFGAEVELKVEVDHLVTESSSAWDDSQEEIRSLKRELSWGGDAQKKPNNEAGEKKLKYVYKSFDCAEAFNSYEDYQHQQKGKRQLHCPHCTEDTIITFKDLAEHVTKKHPELAKEYVKYLSADEAKMKSPRECMLCGMVFNGTTLLWRHKEHYHELGDHRCADCQQPCLTYYDLMIHNYKQHGQTMDHVQPRTLGFEAVIDEKGKIEMKQVSFVCEHCETSCSTNAELTLHMRARHLRELFVCQVCDEACHYVQSFSSHMAQFHPENPRIQCPKCEVEVSLKDDPENFNSHYKKCLKGKGPPYQCNYCGKEFAVQRSLLAHVRKHQGIAAYKCTYCDWGTNYRSSMHTHEQMHLREKGLTNEDTGLVLYHICDTCGKRFAGKHGLTQHIKTIHLGIKRPVVCKECGMTFKSHRDMSKHKVAEHGHVVRSKNVARESIYSIETEEAILHRPLTNFVEEVREMFSFILVFFPSALKLNLVGNWRIDGRFLGSLLRREGPKSNHEGKKQ</sequence>
<dbReference type="GO" id="GO:0003700">
    <property type="term" value="F:DNA-binding transcription factor activity"/>
    <property type="evidence" value="ECO:0007669"/>
    <property type="project" value="TreeGrafter"/>
</dbReference>
<evidence type="ECO:0000256" key="1">
    <source>
        <dbReference type="ARBA" id="ARBA00004123"/>
    </source>
</evidence>
<keyword evidence="6" id="KW-0805">Transcription regulation</keyword>
<feature type="domain" description="C2H2-type" evidence="11">
    <location>
        <begin position="549"/>
        <end position="577"/>
    </location>
</feature>
<keyword evidence="13" id="KW-1185">Reference proteome</keyword>
<dbReference type="GO" id="GO:0000978">
    <property type="term" value="F:RNA polymerase II cis-regulatory region sequence-specific DNA binding"/>
    <property type="evidence" value="ECO:0007669"/>
    <property type="project" value="TreeGrafter"/>
</dbReference>
<keyword evidence="2" id="KW-0479">Metal-binding</keyword>
<comment type="caution">
    <text evidence="12">The sequence shown here is derived from an EMBL/GenBank/DDBJ whole genome shotgun (WGS) entry which is preliminary data.</text>
</comment>
<keyword evidence="3" id="KW-0677">Repeat</keyword>